<reference evidence="2" key="1">
    <citation type="journal article" date="2019" name="Int. J. Syst. Evol. Microbiol.">
        <title>The Global Catalogue of Microorganisms (GCM) 10K type strain sequencing project: providing services to taxonomists for standard genome sequencing and annotation.</title>
        <authorList>
            <consortium name="The Broad Institute Genomics Platform"/>
            <consortium name="The Broad Institute Genome Sequencing Center for Infectious Disease"/>
            <person name="Wu L."/>
            <person name="Ma J."/>
        </authorList>
    </citation>
    <scope>NUCLEOTIDE SEQUENCE [LARGE SCALE GENOMIC DNA]</scope>
    <source>
        <strain evidence="2">CGMCC 1.15111</strain>
    </source>
</reference>
<gene>
    <name evidence="1" type="ORF">GCM10011340_33680</name>
</gene>
<evidence type="ECO:0000313" key="2">
    <source>
        <dbReference type="Proteomes" id="UP000658258"/>
    </source>
</evidence>
<accession>A0ABQ3IBQ0</accession>
<organism evidence="1 2">
    <name type="scientific">Roseivirga thermotolerans</name>
    <dbReference type="NCBI Taxonomy" id="1758176"/>
    <lineage>
        <taxon>Bacteria</taxon>
        <taxon>Pseudomonadati</taxon>
        <taxon>Bacteroidota</taxon>
        <taxon>Cytophagia</taxon>
        <taxon>Cytophagales</taxon>
        <taxon>Roseivirgaceae</taxon>
        <taxon>Roseivirga</taxon>
    </lineage>
</organism>
<evidence type="ECO:0008006" key="3">
    <source>
        <dbReference type="Google" id="ProtNLM"/>
    </source>
</evidence>
<proteinExistence type="predicted"/>
<dbReference type="RefSeq" id="WP_189631477.1">
    <property type="nucleotide sequence ID" value="NZ_BNAG01000005.1"/>
</dbReference>
<sequence length="179" mass="21005">MATRTRQFISVALLMCFLAPLGLSYAMLKLKQWKLREDIEHQILLGVDKGELIQLTFTAEQAATLKWEHEREFEYQGQSYDVVEKEELEGKIIYHVWWDKAETKIKYQLDRLVAMAMKHDPDQQHNQVQIERFLKGLYHSVIVSDLPIGFGFHIHEAMQAPVFYRSICWSPPVPPPIYC</sequence>
<protein>
    <recommendedName>
        <fullName evidence="3">DUF4178 domain-containing protein</fullName>
    </recommendedName>
</protein>
<comment type="caution">
    <text evidence="1">The sequence shown here is derived from an EMBL/GenBank/DDBJ whole genome shotgun (WGS) entry which is preliminary data.</text>
</comment>
<dbReference type="Proteomes" id="UP000658258">
    <property type="component" value="Unassembled WGS sequence"/>
</dbReference>
<name>A0ABQ3IBQ0_9BACT</name>
<dbReference type="EMBL" id="BNAG01000005">
    <property type="protein sequence ID" value="GHE74411.1"/>
    <property type="molecule type" value="Genomic_DNA"/>
</dbReference>
<evidence type="ECO:0000313" key="1">
    <source>
        <dbReference type="EMBL" id="GHE74411.1"/>
    </source>
</evidence>
<keyword evidence="2" id="KW-1185">Reference proteome</keyword>